<dbReference type="Proteomes" id="UP001576780">
    <property type="component" value="Unassembled WGS sequence"/>
</dbReference>
<protein>
    <recommendedName>
        <fullName evidence="4">Tetratricopeptide repeat protein</fullName>
    </recommendedName>
</protein>
<evidence type="ECO:0008006" key="4">
    <source>
        <dbReference type="Google" id="ProtNLM"/>
    </source>
</evidence>
<name>A0ABV4WDT0_9CYAN</name>
<evidence type="ECO:0000313" key="2">
    <source>
        <dbReference type="EMBL" id="MFB2833244.1"/>
    </source>
</evidence>
<accession>A0ABV4WDT0</accession>
<comment type="caution">
    <text evidence="2">The sequence shown here is derived from an EMBL/GenBank/DDBJ whole genome shotgun (WGS) entry which is preliminary data.</text>
</comment>
<keyword evidence="1" id="KW-0812">Transmembrane</keyword>
<gene>
    <name evidence="2" type="ORF">ACE1CA_01785</name>
</gene>
<dbReference type="RefSeq" id="WP_413275711.1">
    <property type="nucleotide sequence ID" value="NZ_JBHFNT010000019.1"/>
</dbReference>
<evidence type="ECO:0000313" key="3">
    <source>
        <dbReference type="Proteomes" id="UP001576780"/>
    </source>
</evidence>
<keyword evidence="3" id="KW-1185">Reference proteome</keyword>
<keyword evidence="1" id="KW-0472">Membrane</keyword>
<sequence length="97" mass="11218">MYRFLTKTVSQLSKNCKKLLWRSYLYIAVGFFTVLLLLVLPIFAGSPYNMVVMEQASASERSPELGIKLYEEGRYQEAIELWQQQLRNLTAQGLILP</sequence>
<dbReference type="EMBL" id="JBHFNT010000019">
    <property type="protein sequence ID" value="MFB2833244.1"/>
    <property type="molecule type" value="Genomic_DNA"/>
</dbReference>
<proteinExistence type="predicted"/>
<feature type="non-terminal residue" evidence="2">
    <location>
        <position position="97"/>
    </location>
</feature>
<keyword evidence="1" id="KW-1133">Transmembrane helix</keyword>
<evidence type="ECO:0000256" key="1">
    <source>
        <dbReference type="SAM" id="Phobius"/>
    </source>
</evidence>
<feature type="transmembrane region" description="Helical" evidence="1">
    <location>
        <begin position="21"/>
        <end position="44"/>
    </location>
</feature>
<reference evidence="2 3" key="1">
    <citation type="submission" date="2024-09" db="EMBL/GenBank/DDBJ databases">
        <title>Floridaenema gen nov. (Aerosakkonemataceae, Aerosakkonematales ord. nov., Cyanobacteria) from benthic tropical and subtropical fresh waters, with the description of four new species.</title>
        <authorList>
            <person name="Moretto J.A."/>
            <person name="Berthold D.E."/>
            <person name="Lefler F.W."/>
            <person name="Huang I.-S."/>
            <person name="Laughinghouse H. IV."/>
        </authorList>
    </citation>
    <scope>NUCLEOTIDE SEQUENCE [LARGE SCALE GENOMIC DNA]</scope>
    <source>
        <strain evidence="2 3">BLCC-F167</strain>
    </source>
</reference>
<organism evidence="2 3">
    <name type="scientific">Floridaenema evergladense BLCC-F167</name>
    <dbReference type="NCBI Taxonomy" id="3153639"/>
    <lineage>
        <taxon>Bacteria</taxon>
        <taxon>Bacillati</taxon>
        <taxon>Cyanobacteriota</taxon>
        <taxon>Cyanophyceae</taxon>
        <taxon>Oscillatoriophycideae</taxon>
        <taxon>Aerosakkonematales</taxon>
        <taxon>Aerosakkonemataceae</taxon>
        <taxon>Floridanema</taxon>
        <taxon>Floridanema evergladense</taxon>
    </lineage>
</organism>